<dbReference type="Proteomes" id="UP001206236">
    <property type="component" value="Unassembled WGS sequence"/>
</dbReference>
<name>A0AAW5KLT8_9FIRM</name>
<comment type="caution">
    <text evidence="1">The sequence shown here is derived from an EMBL/GenBank/DDBJ whole genome shotgun (WGS) entry which is preliminary data.</text>
</comment>
<dbReference type="AlphaFoldDB" id="A0AAW5KLT8"/>
<proteinExistence type="predicted"/>
<gene>
    <name evidence="1" type="ORF">NE632_09850</name>
</gene>
<accession>A0AAW5KLT8</accession>
<sequence length="376" mass="44476">MFNDICFYVKGNMIEVNGRDFLLGELSASCMNIPPAEFEEIYDKYKSAEYIMNHEINAEKDIAVEYIPPSKEDWLKLNGIMIEIDTALKNHKIFQVFDTQNAAGFFERFTDIDDTMIAHETRELYYKTASLYKPVIDDIFNFNKTMYYFVNDFLSHLKKLDPENFAAAYYDFLTNPMAYKMIANPIMNEYMSYTSADFLEMNMIPKEITDGCGEYVIAEYYHVDRLQSFLKVDFLKGLMAGHHIRRCEHCGRFFLMTKGYKTRYCDKAAPENPRFTCNQMAYRTVRIKEENADNPKYQSYRRCLNRVMRSYQRKVIDEKQKSVLLRQAEELYHRAMTSPEFSNEEFEQQMQSENLYKLCGFDVPKRGRPKAVKNDK</sequence>
<dbReference type="Pfam" id="PF19553">
    <property type="entry name" value="DUF6076"/>
    <property type="match status" value="1"/>
</dbReference>
<evidence type="ECO:0000313" key="2">
    <source>
        <dbReference type="Proteomes" id="UP001206236"/>
    </source>
</evidence>
<evidence type="ECO:0000313" key="1">
    <source>
        <dbReference type="EMBL" id="MCQ5153608.1"/>
    </source>
</evidence>
<dbReference type="InterPro" id="IPR045722">
    <property type="entry name" value="DUF6076"/>
</dbReference>
<protein>
    <submittedName>
        <fullName evidence="1">DUF6076 domain-containing protein</fullName>
    </submittedName>
</protein>
<reference evidence="1" key="1">
    <citation type="submission" date="2022-06" db="EMBL/GenBank/DDBJ databases">
        <title>Isolation of gut microbiota from human fecal samples.</title>
        <authorList>
            <person name="Pamer E.G."/>
            <person name="Barat B."/>
            <person name="Waligurski E."/>
            <person name="Medina S."/>
            <person name="Paddock L."/>
            <person name="Mostad J."/>
        </authorList>
    </citation>
    <scope>NUCLEOTIDE SEQUENCE</scope>
    <source>
        <strain evidence="1">DFI.5.57</strain>
    </source>
</reference>
<organism evidence="1 2">
    <name type="scientific">Ruminococcus bicirculans</name>
    <name type="common">ex Wegman et al. 2014</name>
    <dbReference type="NCBI Taxonomy" id="1160721"/>
    <lineage>
        <taxon>Bacteria</taxon>
        <taxon>Bacillati</taxon>
        <taxon>Bacillota</taxon>
        <taxon>Clostridia</taxon>
        <taxon>Eubacteriales</taxon>
        <taxon>Oscillospiraceae</taxon>
        <taxon>Ruminococcus</taxon>
    </lineage>
</organism>
<dbReference type="EMBL" id="JANGCN010000021">
    <property type="protein sequence ID" value="MCQ5153608.1"/>
    <property type="molecule type" value="Genomic_DNA"/>
</dbReference>
<dbReference type="RefSeq" id="WP_256322246.1">
    <property type="nucleotide sequence ID" value="NZ_DAWBUL010000058.1"/>
</dbReference>